<dbReference type="GO" id="GO:0006950">
    <property type="term" value="P:response to stress"/>
    <property type="evidence" value="ECO:0007669"/>
    <property type="project" value="TreeGrafter"/>
</dbReference>
<dbReference type="InterPro" id="IPR000835">
    <property type="entry name" value="HTH_MarR-typ"/>
</dbReference>
<dbReference type="InterPro" id="IPR039422">
    <property type="entry name" value="MarR/SlyA-like"/>
</dbReference>
<evidence type="ECO:0000256" key="4">
    <source>
        <dbReference type="ARBA" id="ARBA00023125"/>
    </source>
</evidence>
<keyword evidence="2" id="KW-0963">Cytoplasm</keyword>
<protein>
    <submittedName>
        <fullName evidence="7">Putative transcriptional regulator</fullName>
    </submittedName>
</protein>
<keyword evidence="4" id="KW-0238">DNA-binding</keyword>
<dbReference type="InterPro" id="IPR036388">
    <property type="entry name" value="WH-like_DNA-bd_sf"/>
</dbReference>
<dbReference type="PANTHER" id="PTHR33164">
    <property type="entry name" value="TRANSCRIPTIONAL REGULATOR, MARR FAMILY"/>
    <property type="match status" value="1"/>
</dbReference>
<organism evidence="7 8">
    <name type="scientific">Sodalis praecaptivus</name>
    <dbReference type="NCBI Taxonomy" id="1239307"/>
    <lineage>
        <taxon>Bacteria</taxon>
        <taxon>Pseudomonadati</taxon>
        <taxon>Pseudomonadota</taxon>
        <taxon>Gammaproteobacteria</taxon>
        <taxon>Enterobacterales</taxon>
        <taxon>Bruguierivoracaceae</taxon>
        <taxon>Sodalis</taxon>
    </lineage>
</organism>
<evidence type="ECO:0000313" key="7">
    <source>
        <dbReference type="EMBL" id="AHF75795.1"/>
    </source>
</evidence>
<dbReference type="GO" id="GO:0003700">
    <property type="term" value="F:DNA-binding transcription factor activity"/>
    <property type="evidence" value="ECO:0007669"/>
    <property type="project" value="InterPro"/>
</dbReference>
<dbReference type="KEGG" id="sod:Sant_0699"/>
<dbReference type="GO" id="GO:0003677">
    <property type="term" value="F:DNA binding"/>
    <property type="evidence" value="ECO:0007669"/>
    <property type="project" value="UniProtKB-KW"/>
</dbReference>
<comment type="subcellular location">
    <subcellularLocation>
        <location evidence="1">Cytoplasm</location>
    </subcellularLocation>
</comment>
<evidence type="ECO:0000256" key="2">
    <source>
        <dbReference type="ARBA" id="ARBA00022490"/>
    </source>
</evidence>
<dbReference type="RefSeq" id="WP_025420928.1">
    <property type="nucleotide sequence ID" value="NZ_CP006569.1"/>
</dbReference>
<dbReference type="InterPro" id="IPR036390">
    <property type="entry name" value="WH_DNA-bd_sf"/>
</dbReference>
<evidence type="ECO:0000259" key="6">
    <source>
        <dbReference type="PROSITE" id="PS50995"/>
    </source>
</evidence>
<dbReference type="OrthoDB" id="9806864at2"/>
<dbReference type="PANTHER" id="PTHR33164:SF5">
    <property type="entry name" value="ORGANIC HYDROPEROXIDE RESISTANCE TRANSCRIPTIONAL REGULATOR"/>
    <property type="match status" value="1"/>
</dbReference>
<proteinExistence type="predicted"/>
<dbReference type="PATRIC" id="fig|1239307.3.peg.755"/>
<feature type="domain" description="HTH marR-type" evidence="6">
    <location>
        <begin position="8"/>
        <end position="146"/>
    </location>
</feature>
<keyword evidence="3" id="KW-0805">Transcription regulation</keyword>
<gene>
    <name evidence="7" type="ORF">Sant_0699</name>
</gene>
<dbReference type="EMBL" id="CP006569">
    <property type="protein sequence ID" value="AHF75795.1"/>
    <property type="molecule type" value="Genomic_DNA"/>
</dbReference>
<evidence type="ECO:0000313" key="8">
    <source>
        <dbReference type="Proteomes" id="UP000019028"/>
    </source>
</evidence>
<accession>W0HUA4</accession>
<dbReference type="SMART" id="SM00347">
    <property type="entry name" value="HTH_MARR"/>
    <property type="match status" value="1"/>
</dbReference>
<dbReference type="InterPro" id="IPR055166">
    <property type="entry name" value="Transc_reg_Sar_Rot_HTH"/>
</dbReference>
<keyword evidence="8" id="KW-1185">Reference proteome</keyword>
<dbReference type="Proteomes" id="UP000019028">
    <property type="component" value="Chromosome"/>
</dbReference>
<dbReference type="SUPFAM" id="SSF46785">
    <property type="entry name" value="Winged helix' DNA-binding domain"/>
    <property type="match status" value="1"/>
</dbReference>
<dbReference type="FunFam" id="1.10.10.10:FF:000163">
    <property type="entry name" value="MarR family transcriptional regulator"/>
    <property type="match status" value="1"/>
</dbReference>
<keyword evidence="5" id="KW-0804">Transcription</keyword>
<name>W0HUA4_9GAMM</name>
<reference evidence="7 8" key="1">
    <citation type="journal article" date="2014" name="Genome Biol. Evol.">
        <title>Genome degeneration and adaptation in a nascent stage of symbiosis.</title>
        <authorList>
            <person name="Oakeson K.F."/>
            <person name="Gil R."/>
            <person name="Clayton A.L."/>
            <person name="Dunn D.M."/>
            <person name="von Niederhausern A.C."/>
            <person name="Hamil C."/>
            <person name="Aoyagi A."/>
            <person name="Duval B."/>
            <person name="Baca A."/>
            <person name="Silva F.J."/>
            <person name="Vallier A."/>
            <person name="Jackson D.G."/>
            <person name="Latorre A."/>
            <person name="Weiss R.B."/>
            <person name="Heddi A."/>
            <person name="Moya A."/>
            <person name="Dale C."/>
        </authorList>
    </citation>
    <scope>NUCLEOTIDE SEQUENCE [LARGE SCALE GENOMIC DNA]</scope>
    <source>
        <strain evidence="7 8">HS1</strain>
    </source>
</reference>
<dbReference type="PROSITE" id="PS50995">
    <property type="entry name" value="HTH_MARR_2"/>
    <property type="match status" value="1"/>
</dbReference>
<sequence length="148" mass="16815">MSDRPRLGEQLCYSIYSTSLAIKRLYKPLLDEMGVTYPQYLVLNVLWEHDKQTIGHIGDTLSLETSTLTPLLKRLESEGFIRRERSPEDERKVVISLLDKGKALEAKSLCLSDTLLCSSGLALKAIQRLNQEIIALRTNIVQRAQDEQ</sequence>
<dbReference type="HOGENOM" id="CLU_083287_3_0_6"/>
<dbReference type="Pfam" id="PF22381">
    <property type="entry name" value="Staph_reg_Sar_Rot"/>
    <property type="match status" value="1"/>
</dbReference>
<dbReference type="PRINTS" id="PR00598">
    <property type="entry name" value="HTHMARR"/>
</dbReference>
<dbReference type="GO" id="GO:0005737">
    <property type="term" value="C:cytoplasm"/>
    <property type="evidence" value="ECO:0007669"/>
    <property type="project" value="UniProtKB-SubCell"/>
</dbReference>
<evidence type="ECO:0000256" key="3">
    <source>
        <dbReference type="ARBA" id="ARBA00023015"/>
    </source>
</evidence>
<dbReference type="AlphaFoldDB" id="W0HUA4"/>
<evidence type="ECO:0000256" key="5">
    <source>
        <dbReference type="ARBA" id="ARBA00023163"/>
    </source>
</evidence>
<dbReference type="Gene3D" id="1.10.10.10">
    <property type="entry name" value="Winged helix-like DNA-binding domain superfamily/Winged helix DNA-binding domain"/>
    <property type="match status" value="1"/>
</dbReference>
<evidence type="ECO:0000256" key="1">
    <source>
        <dbReference type="ARBA" id="ARBA00004496"/>
    </source>
</evidence>